<accession>A0A7J6QMZ1</accession>
<evidence type="ECO:0000256" key="1">
    <source>
        <dbReference type="SAM" id="MobiDB-lite"/>
    </source>
</evidence>
<comment type="caution">
    <text evidence="2">The sequence shown here is derived from an EMBL/GenBank/DDBJ whole genome shotgun (WGS) entry which is preliminary data.</text>
</comment>
<evidence type="ECO:0000313" key="3">
    <source>
        <dbReference type="Proteomes" id="UP000553632"/>
    </source>
</evidence>
<organism evidence="2 3">
    <name type="scientific">Perkinsus olseni</name>
    <name type="common">Perkinsus atlanticus</name>
    <dbReference type="NCBI Taxonomy" id="32597"/>
    <lineage>
        <taxon>Eukaryota</taxon>
        <taxon>Sar</taxon>
        <taxon>Alveolata</taxon>
        <taxon>Perkinsozoa</taxon>
        <taxon>Perkinsea</taxon>
        <taxon>Perkinsida</taxon>
        <taxon>Perkinsidae</taxon>
        <taxon>Perkinsus</taxon>
    </lineage>
</organism>
<feature type="region of interest" description="Disordered" evidence="1">
    <location>
        <begin position="134"/>
        <end position="193"/>
    </location>
</feature>
<protein>
    <submittedName>
        <fullName evidence="2">Uncharacterized protein</fullName>
    </submittedName>
</protein>
<proteinExistence type="predicted"/>
<name>A0A7J6QMZ1_PEROL</name>
<dbReference type="Proteomes" id="UP000553632">
    <property type="component" value="Unassembled WGS sequence"/>
</dbReference>
<dbReference type="AlphaFoldDB" id="A0A7J6QMZ1"/>
<dbReference type="EMBL" id="JABANO010031741">
    <property type="protein sequence ID" value="KAF4709765.1"/>
    <property type="molecule type" value="Genomic_DNA"/>
</dbReference>
<evidence type="ECO:0000313" key="2">
    <source>
        <dbReference type="EMBL" id="KAF4709765.1"/>
    </source>
</evidence>
<sequence>IRVSSNLCAGSNRFLLRNGMDQPHNVSRLISSRSVSATNLQSSLTVKYSMPSCFVPVAPDVEPQWMLKPAALSRGRGIKVIRTAAELRRAVFKRDGPQCKMLRRLSFPESTEVGDLRRARSSSLGPVEKTEIKGGLNVATSGAPQLCNPDKPQEDTDGPESNSVVSTTTSTVPLHSKGEENADFEGTECGQKE</sequence>
<feature type="compositionally biased region" description="Low complexity" evidence="1">
    <location>
        <begin position="163"/>
        <end position="172"/>
    </location>
</feature>
<feature type="non-terminal residue" evidence="2">
    <location>
        <position position="1"/>
    </location>
</feature>
<keyword evidence="3" id="KW-1185">Reference proteome</keyword>
<gene>
    <name evidence="2" type="ORF">FOZ63_010850</name>
</gene>
<reference evidence="2 3" key="1">
    <citation type="submission" date="2020-04" db="EMBL/GenBank/DDBJ databases">
        <title>Perkinsus olseni comparative genomics.</title>
        <authorList>
            <person name="Bogema D.R."/>
        </authorList>
    </citation>
    <scope>NUCLEOTIDE SEQUENCE [LARGE SCALE GENOMIC DNA]</scope>
    <source>
        <strain evidence="2 3">ATCC PRA-207</strain>
    </source>
</reference>